<keyword evidence="1" id="KW-0812">Transmembrane</keyword>
<feature type="domain" description="Potassium channel" evidence="2">
    <location>
        <begin position="323"/>
        <end position="392"/>
    </location>
</feature>
<dbReference type="AlphaFoldDB" id="I7M2Y0"/>
<name>I7M2Y0_TETTS</name>
<gene>
    <name evidence="3" type="ORF">TTHERM_00931920</name>
</gene>
<evidence type="ECO:0000256" key="1">
    <source>
        <dbReference type="SAM" id="Phobius"/>
    </source>
</evidence>
<organism evidence="3 4">
    <name type="scientific">Tetrahymena thermophila (strain SB210)</name>
    <dbReference type="NCBI Taxonomy" id="312017"/>
    <lineage>
        <taxon>Eukaryota</taxon>
        <taxon>Sar</taxon>
        <taxon>Alveolata</taxon>
        <taxon>Ciliophora</taxon>
        <taxon>Intramacronucleata</taxon>
        <taxon>Oligohymenophorea</taxon>
        <taxon>Hymenostomatida</taxon>
        <taxon>Tetrahymenina</taxon>
        <taxon>Tetrahymenidae</taxon>
        <taxon>Tetrahymena</taxon>
    </lineage>
</organism>
<dbReference type="GO" id="GO:0016286">
    <property type="term" value="F:small conductance calcium-activated potassium channel activity"/>
    <property type="evidence" value="ECO:0007669"/>
    <property type="project" value="InterPro"/>
</dbReference>
<feature type="transmembrane region" description="Helical" evidence="1">
    <location>
        <begin position="221"/>
        <end position="240"/>
    </location>
</feature>
<keyword evidence="1" id="KW-0472">Membrane</keyword>
<sequence>MISKNQIDNIPLQSIDQCDRILTQRCSSTEPHLIRESPSDLLIGVSPDTKNNPQSYYTPQTEKKYLSTNDKENLVQQSPNNEIIITHGFQTLAFPIQDGTNLYQLSKGCQNNFVDSKNQQKYNKFILIIDCFTCLVSLIIMFISYVEYRIYSSLQYQNEVLTKGQFQHNYTTIQLRYAIIILSAILTLLIIAKFCLMKKINDQALIMNQTIENYTRYEKKATFILLFEILFNMMILPNGFDVLIEGRSLGGTYTYSLDTIFTIINILKSYHVFNLAFQYASSFEFFNFHISFLFKAAFHKRPFLYTTILFVFTCLISTFLLQIVEITYKKDGSTTQYDYTNLYNSFWVMINTLLTVGFGDGYPYTHLGRGIGIFLAILGSAFIGILVVVFNKVSIPSESERLIQQDIHIEKFKSVAALFIICYHKYLKKQSFENYVLLQLSKEKYQKIRNDPFLQSYFDSIKARSTQQNILFKYQQVKDMIKDLQNQHSGVSLQKKFNKIIEIQSIILSQFQLYKPCQQNESLNEIISYKQKIDQ</sequence>
<dbReference type="InterPro" id="IPR015449">
    <property type="entry name" value="K_chnl_Ca-activ_SK"/>
</dbReference>
<dbReference type="RefSeq" id="XP_001021847.3">
    <property type="nucleotide sequence ID" value="XM_001021847.3"/>
</dbReference>
<dbReference type="InParanoid" id="I7M2Y0"/>
<feature type="transmembrane region" description="Helical" evidence="1">
    <location>
        <begin position="302"/>
        <end position="324"/>
    </location>
</feature>
<keyword evidence="4" id="KW-1185">Reference proteome</keyword>
<dbReference type="GeneID" id="7840589"/>
<dbReference type="GO" id="GO:0016020">
    <property type="term" value="C:membrane"/>
    <property type="evidence" value="ECO:0007669"/>
    <property type="project" value="InterPro"/>
</dbReference>
<keyword evidence="1" id="KW-1133">Transmembrane helix</keyword>
<dbReference type="Pfam" id="PF07885">
    <property type="entry name" value="Ion_trans_2"/>
    <property type="match status" value="1"/>
</dbReference>
<feature type="transmembrane region" description="Helical" evidence="1">
    <location>
        <begin position="125"/>
        <end position="146"/>
    </location>
</feature>
<evidence type="ECO:0000313" key="4">
    <source>
        <dbReference type="Proteomes" id="UP000009168"/>
    </source>
</evidence>
<dbReference type="InterPro" id="IPR013099">
    <property type="entry name" value="K_chnl_dom"/>
</dbReference>
<dbReference type="Proteomes" id="UP000009168">
    <property type="component" value="Unassembled WGS sequence"/>
</dbReference>
<accession>I7M2Y0</accession>
<reference evidence="4" key="1">
    <citation type="journal article" date="2006" name="PLoS Biol.">
        <title>Macronuclear genome sequence of the ciliate Tetrahymena thermophila, a model eukaryote.</title>
        <authorList>
            <person name="Eisen J.A."/>
            <person name="Coyne R.S."/>
            <person name="Wu M."/>
            <person name="Wu D."/>
            <person name="Thiagarajan M."/>
            <person name="Wortman J.R."/>
            <person name="Badger J.H."/>
            <person name="Ren Q."/>
            <person name="Amedeo P."/>
            <person name="Jones K.M."/>
            <person name="Tallon L.J."/>
            <person name="Delcher A.L."/>
            <person name="Salzberg S.L."/>
            <person name="Silva J.C."/>
            <person name="Haas B.J."/>
            <person name="Majoros W.H."/>
            <person name="Farzad M."/>
            <person name="Carlton J.M."/>
            <person name="Smith R.K. Jr."/>
            <person name="Garg J."/>
            <person name="Pearlman R.E."/>
            <person name="Karrer K.M."/>
            <person name="Sun L."/>
            <person name="Manning G."/>
            <person name="Elde N.C."/>
            <person name="Turkewitz A.P."/>
            <person name="Asai D.J."/>
            <person name="Wilkes D.E."/>
            <person name="Wang Y."/>
            <person name="Cai H."/>
            <person name="Collins K."/>
            <person name="Stewart B.A."/>
            <person name="Lee S.R."/>
            <person name="Wilamowska K."/>
            <person name="Weinberg Z."/>
            <person name="Ruzzo W.L."/>
            <person name="Wloga D."/>
            <person name="Gaertig J."/>
            <person name="Frankel J."/>
            <person name="Tsao C.-C."/>
            <person name="Gorovsky M.A."/>
            <person name="Keeling P.J."/>
            <person name="Waller R.F."/>
            <person name="Patron N.J."/>
            <person name="Cherry J.M."/>
            <person name="Stover N.A."/>
            <person name="Krieger C.J."/>
            <person name="del Toro C."/>
            <person name="Ryder H.F."/>
            <person name="Williamson S.C."/>
            <person name="Barbeau R.A."/>
            <person name="Hamilton E.P."/>
            <person name="Orias E."/>
        </authorList>
    </citation>
    <scope>NUCLEOTIDE SEQUENCE [LARGE SCALE GENOMIC DNA]</scope>
    <source>
        <strain evidence="4">SB210</strain>
    </source>
</reference>
<proteinExistence type="predicted"/>
<feature type="transmembrane region" description="Helical" evidence="1">
    <location>
        <begin position="371"/>
        <end position="390"/>
    </location>
</feature>
<feature type="transmembrane region" description="Helical" evidence="1">
    <location>
        <begin position="175"/>
        <end position="196"/>
    </location>
</feature>
<dbReference type="eggNOG" id="KOG3684">
    <property type="taxonomic scope" value="Eukaryota"/>
</dbReference>
<evidence type="ECO:0000259" key="2">
    <source>
        <dbReference type="Pfam" id="PF07885"/>
    </source>
</evidence>
<protein>
    <submittedName>
        <fullName evidence="3">Cation channel family transporter</fullName>
    </submittedName>
</protein>
<dbReference type="OrthoDB" id="433309at2759"/>
<dbReference type="PANTHER" id="PTHR10153">
    <property type="entry name" value="SMALL CONDUCTANCE CALCIUM-ACTIVATED POTASSIUM CHANNEL"/>
    <property type="match status" value="1"/>
</dbReference>
<dbReference type="Gene3D" id="1.10.287.70">
    <property type="match status" value="1"/>
</dbReference>
<evidence type="ECO:0000313" key="3">
    <source>
        <dbReference type="EMBL" id="EAS01602.3"/>
    </source>
</evidence>
<feature type="transmembrane region" description="Helical" evidence="1">
    <location>
        <begin position="260"/>
        <end position="281"/>
    </location>
</feature>
<dbReference type="SUPFAM" id="SSF81324">
    <property type="entry name" value="Voltage-gated potassium channels"/>
    <property type="match status" value="1"/>
</dbReference>
<dbReference type="KEGG" id="tet:TTHERM_00931920"/>
<dbReference type="EMBL" id="GG662564">
    <property type="protein sequence ID" value="EAS01602.3"/>
    <property type="molecule type" value="Genomic_DNA"/>
</dbReference>
<feature type="transmembrane region" description="Helical" evidence="1">
    <location>
        <begin position="344"/>
        <end position="364"/>
    </location>
</feature>